<gene>
    <name evidence="11" type="ORF">GA0070561_0738</name>
    <name evidence="10" type="ORF">GAR05_04514</name>
</gene>
<keyword evidence="5 9" id="KW-0862">Zinc</keyword>
<evidence type="ECO:0000313" key="12">
    <source>
        <dbReference type="Proteomes" id="UP000198864"/>
    </source>
</evidence>
<dbReference type="EMBL" id="PXXW01000036">
    <property type="protein sequence ID" value="RAN95250.1"/>
    <property type="molecule type" value="Genomic_DNA"/>
</dbReference>
<comment type="catalytic activity">
    <reaction evidence="1 9">
        <text>D-alanyl-D-alanine + H2O = 2 D-alanine</text>
        <dbReference type="Rhea" id="RHEA:20661"/>
        <dbReference type="ChEBI" id="CHEBI:15377"/>
        <dbReference type="ChEBI" id="CHEBI:57416"/>
        <dbReference type="ChEBI" id="CHEBI:57822"/>
        <dbReference type="EC" id="3.4.13.22"/>
    </reaction>
</comment>
<evidence type="ECO:0000256" key="9">
    <source>
        <dbReference type="HAMAP-Rule" id="MF_01924"/>
    </source>
</evidence>
<dbReference type="GO" id="GO:0071555">
    <property type="term" value="P:cell wall organization"/>
    <property type="evidence" value="ECO:0007669"/>
    <property type="project" value="UniProtKB-KW"/>
</dbReference>
<name>A0A1C4U608_9ACTN</name>
<dbReference type="EC" id="3.4.13.22" evidence="9"/>
<dbReference type="InterPro" id="IPR009045">
    <property type="entry name" value="Zn_M74/Hedgehog-like"/>
</dbReference>
<comment type="similarity">
    <text evidence="9">Belongs to the peptidase M15D family.</text>
</comment>
<dbReference type="PANTHER" id="PTHR43126:SF2">
    <property type="entry name" value="D-ALANYL-D-ALANINE DIPEPTIDASE"/>
    <property type="match status" value="1"/>
</dbReference>
<dbReference type="GO" id="GO:0006508">
    <property type="term" value="P:proteolysis"/>
    <property type="evidence" value="ECO:0007669"/>
    <property type="project" value="UniProtKB-KW"/>
</dbReference>
<evidence type="ECO:0000256" key="3">
    <source>
        <dbReference type="ARBA" id="ARBA00022723"/>
    </source>
</evidence>
<comment type="function">
    <text evidence="9">Catalyzes hydrolysis of the D-alanyl-D-alanine dipeptide.</text>
</comment>
<dbReference type="SUPFAM" id="SSF55166">
    <property type="entry name" value="Hedgehog/DD-peptidase"/>
    <property type="match status" value="1"/>
</dbReference>
<evidence type="ECO:0000256" key="2">
    <source>
        <dbReference type="ARBA" id="ARBA00022670"/>
    </source>
</evidence>
<keyword evidence="8" id="KW-0961">Cell wall biogenesis/degradation</keyword>
<proteinExistence type="inferred from homology"/>
<evidence type="ECO:0000313" key="13">
    <source>
        <dbReference type="Proteomes" id="UP000249334"/>
    </source>
</evidence>
<dbReference type="Gene3D" id="3.30.1380.10">
    <property type="match status" value="1"/>
</dbReference>
<dbReference type="PANTHER" id="PTHR43126">
    <property type="entry name" value="D-ALANYL-D-ALANINE DIPEPTIDASE"/>
    <property type="match status" value="1"/>
</dbReference>
<evidence type="ECO:0000256" key="8">
    <source>
        <dbReference type="ARBA" id="ARBA00023316"/>
    </source>
</evidence>
<dbReference type="Pfam" id="PF01427">
    <property type="entry name" value="Peptidase_M15"/>
    <property type="match status" value="1"/>
</dbReference>
<feature type="binding site" evidence="9">
    <location>
        <position position="189"/>
    </location>
    <ligand>
        <name>Zn(2+)</name>
        <dbReference type="ChEBI" id="CHEBI:29105"/>
        <note>catalytic</note>
    </ligand>
</feature>
<reference evidence="11 12" key="1">
    <citation type="submission" date="2016-06" db="EMBL/GenBank/DDBJ databases">
        <authorList>
            <person name="Kjaerup R.B."/>
            <person name="Dalgaard T.S."/>
            <person name="Juul-Madsen H.R."/>
        </authorList>
    </citation>
    <scope>NUCLEOTIDE SEQUENCE [LARGE SCALE GENOMIC DNA]</scope>
    <source>
        <strain evidence="11 12">DSM 44871</strain>
    </source>
</reference>
<reference evidence="10 13" key="2">
    <citation type="submission" date="2018-03" db="EMBL/GenBank/DDBJ databases">
        <title>Genomic framework for the identification of Micromonospora saelicesensis and Micromonospora noduli.</title>
        <authorList>
            <person name="Riesco R."/>
            <person name="Trujillo M.E."/>
        </authorList>
    </citation>
    <scope>NUCLEOTIDE SEQUENCE [LARGE SCALE GENOMIC DNA]</scope>
    <source>
        <strain evidence="10 13">GAR05</strain>
    </source>
</reference>
<dbReference type="GO" id="GO:0008237">
    <property type="term" value="F:metallopeptidase activity"/>
    <property type="evidence" value="ECO:0007669"/>
    <property type="project" value="UniProtKB-KW"/>
</dbReference>
<keyword evidence="6 9" id="KW-0224">Dipeptidase</keyword>
<evidence type="ECO:0000256" key="4">
    <source>
        <dbReference type="ARBA" id="ARBA00022801"/>
    </source>
</evidence>
<dbReference type="GO" id="GO:0008270">
    <property type="term" value="F:zinc ion binding"/>
    <property type="evidence" value="ECO:0007669"/>
    <property type="project" value="UniProtKB-UniRule"/>
</dbReference>
<dbReference type="STRING" id="285676.GA0070561_0738"/>
<evidence type="ECO:0000256" key="7">
    <source>
        <dbReference type="ARBA" id="ARBA00023049"/>
    </source>
</evidence>
<dbReference type="Proteomes" id="UP000198864">
    <property type="component" value="Unassembled WGS sequence"/>
</dbReference>
<evidence type="ECO:0000313" key="10">
    <source>
        <dbReference type="EMBL" id="RAN95250.1"/>
    </source>
</evidence>
<keyword evidence="3 9" id="KW-0479">Metal-binding</keyword>
<evidence type="ECO:0000313" key="11">
    <source>
        <dbReference type="EMBL" id="SCE67082.1"/>
    </source>
</evidence>
<keyword evidence="4 9" id="KW-0378">Hydrolase</keyword>
<dbReference type="GO" id="GO:0160237">
    <property type="term" value="F:D-Ala-D-Ala dipeptidase activity"/>
    <property type="evidence" value="ECO:0007669"/>
    <property type="project" value="UniProtKB-EC"/>
</dbReference>
<keyword evidence="2 9" id="KW-0645">Protease</keyword>
<dbReference type="EMBL" id="FMCR01000001">
    <property type="protein sequence ID" value="SCE67082.1"/>
    <property type="molecule type" value="Genomic_DNA"/>
</dbReference>
<protein>
    <recommendedName>
        <fullName evidence="9">D-alanyl-D-alanine dipeptidase</fullName>
        <shortName evidence="9">D-Ala-D-Ala dipeptidase</shortName>
        <ecNumber evidence="9">3.4.13.22</ecNumber>
    </recommendedName>
</protein>
<dbReference type="AlphaFoldDB" id="A0A1C4U608"/>
<dbReference type="CDD" id="cd14843">
    <property type="entry name" value="D-Ala-D-Ala_dipeptidase_like"/>
    <property type="match status" value="1"/>
</dbReference>
<dbReference type="RefSeq" id="WP_091394068.1">
    <property type="nucleotide sequence ID" value="NZ_FMCR01000001.1"/>
</dbReference>
<feature type="binding site" evidence="9">
    <location>
        <position position="118"/>
    </location>
    <ligand>
        <name>Zn(2+)</name>
        <dbReference type="ChEBI" id="CHEBI:29105"/>
        <note>catalytic</note>
    </ligand>
</feature>
<keyword evidence="13" id="KW-1185">Reference proteome</keyword>
<sequence>MILLSDPRVAAVPSADDGEEFVDLREVPELRLDGRAADPAGAYARLRAGVVDRLLTAQRALPGGLRLLVVEGYRPYQAQLAIFTGYRDELRRRHPDWSPQRLHRETTKFVSPVEVAPHSTGGAVDLTLCTDDGVELDLGTAIDATPEDSADACFTDAPAIGGTARRHRQIMVDALGGAGMVNYPTEWWHWSYGDRYWALITGAPRTRYGPVDLAAARSIPVPAER</sequence>
<dbReference type="InterPro" id="IPR000755">
    <property type="entry name" value="A_A_dipeptidase"/>
</dbReference>
<dbReference type="Proteomes" id="UP000249334">
    <property type="component" value="Unassembled WGS sequence"/>
</dbReference>
<comment type="cofactor">
    <cofactor evidence="9">
        <name>Zn(2+)</name>
        <dbReference type="ChEBI" id="CHEBI:29105"/>
    </cofactor>
    <text evidence="9">Binds 1 zinc ion per subunit.</text>
</comment>
<evidence type="ECO:0000256" key="6">
    <source>
        <dbReference type="ARBA" id="ARBA00022997"/>
    </source>
</evidence>
<keyword evidence="7 9" id="KW-0482">Metalloprotease</keyword>
<organism evidence="11 12">
    <name type="scientific">Micromonospora saelicesensis</name>
    <dbReference type="NCBI Taxonomy" id="285676"/>
    <lineage>
        <taxon>Bacteria</taxon>
        <taxon>Bacillati</taxon>
        <taxon>Actinomycetota</taxon>
        <taxon>Actinomycetes</taxon>
        <taxon>Micromonosporales</taxon>
        <taxon>Micromonosporaceae</taxon>
        <taxon>Micromonospora</taxon>
    </lineage>
</organism>
<evidence type="ECO:0000256" key="5">
    <source>
        <dbReference type="ARBA" id="ARBA00022833"/>
    </source>
</evidence>
<dbReference type="HAMAP" id="MF_01924">
    <property type="entry name" value="A_A_dipeptidase"/>
    <property type="match status" value="1"/>
</dbReference>
<accession>A0A1C4U608</accession>
<feature type="active site" description="Proton donor/acceptor" evidence="9">
    <location>
        <position position="186"/>
    </location>
</feature>
<evidence type="ECO:0000256" key="1">
    <source>
        <dbReference type="ARBA" id="ARBA00001362"/>
    </source>
</evidence>
<feature type="site" description="Transition state stabilizer" evidence="9">
    <location>
        <position position="74"/>
    </location>
</feature>
<feature type="binding site" evidence="9">
    <location>
        <position position="125"/>
    </location>
    <ligand>
        <name>Zn(2+)</name>
        <dbReference type="ChEBI" id="CHEBI:29105"/>
        <note>catalytic</note>
    </ligand>
</feature>